<dbReference type="Pfam" id="PF03401">
    <property type="entry name" value="TctC"/>
    <property type="match status" value="1"/>
</dbReference>
<dbReference type="Gene3D" id="3.40.190.150">
    <property type="entry name" value="Bordetella uptake gene, domain 1"/>
    <property type="match status" value="1"/>
</dbReference>
<dbReference type="RefSeq" id="WP_079606376.1">
    <property type="nucleotide sequence ID" value="NZ_LT670817.1"/>
</dbReference>
<dbReference type="CDD" id="cd13578">
    <property type="entry name" value="PBP2_Bug27"/>
    <property type="match status" value="1"/>
</dbReference>
<sequence length="321" mass="33690">MRALRLCFGLVLILVLPAAAFAQDNYPSRPVRIVVGFGPGSAADLTARILAQRLSQTMGQQFFIENKPGGGSTVAAEQVVRGPKDGYTLFMGTVANVINAVLQPDLAFDFARDFAPIVYATSSPNILVVHPSTGVHDVRELIAFAKANPGKVFYGSSGVGTSPHLSGELFNMLAGTKMVHVPYSGSAQAVTDLIAGRTQVMFSPASTVLQYVASGQLTALASSERERASAAPDLPTVAESGLPGFDTSVWFGLMAPAGTSHEITEKLARAIDEALKNDDVVKSLHTAGLDIKGGTPEAFGAFVASETKKWNDVVVAAGLRK</sequence>
<dbReference type="Proteomes" id="UP000189796">
    <property type="component" value="Chromosome I"/>
</dbReference>
<evidence type="ECO:0000313" key="3">
    <source>
        <dbReference type="EMBL" id="SHI11685.1"/>
    </source>
</evidence>
<dbReference type="InterPro" id="IPR042100">
    <property type="entry name" value="Bug_dom1"/>
</dbReference>
<keyword evidence="3" id="KW-0675">Receptor</keyword>
<organism evidence="3 4">
    <name type="scientific">Bradyrhizobium erythrophlei</name>
    <dbReference type="NCBI Taxonomy" id="1437360"/>
    <lineage>
        <taxon>Bacteria</taxon>
        <taxon>Pseudomonadati</taxon>
        <taxon>Pseudomonadota</taxon>
        <taxon>Alphaproteobacteria</taxon>
        <taxon>Hyphomicrobiales</taxon>
        <taxon>Nitrobacteraceae</taxon>
        <taxon>Bradyrhizobium</taxon>
    </lineage>
</organism>
<protein>
    <submittedName>
        <fullName evidence="3">Tripartite-type tricarboxylate transporter, receptor component TctC</fullName>
    </submittedName>
</protein>
<dbReference type="PANTHER" id="PTHR42928">
    <property type="entry name" value="TRICARBOXYLATE-BINDING PROTEIN"/>
    <property type="match status" value="1"/>
</dbReference>
<dbReference type="PANTHER" id="PTHR42928:SF5">
    <property type="entry name" value="BLR1237 PROTEIN"/>
    <property type="match status" value="1"/>
</dbReference>
<reference evidence="3 4" key="1">
    <citation type="submission" date="2016-11" db="EMBL/GenBank/DDBJ databases">
        <authorList>
            <person name="Jaros S."/>
            <person name="Januszkiewicz K."/>
            <person name="Wedrychowicz H."/>
        </authorList>
    </citation>
    <scope>NUCLEOTIDE SEQUENCE [LARGE SCALE GENOMIC DNA]</scope>
    <source>
        <strain evidence="3 4">GAS138</strain>
    </source>
</reference>
<feature type="signal peptide" evidence="2">
    <location>
        <begin position="1"/>
        <end position="22"/>
    </location>
</feature>
<name>A0A1M5YI35_9BRAD</name>
<gene>
    <name evidence="3" type="ORF">SAMN05443248_8346</name>
</gene>
<proteinExistence type="inferred from homology"/>
<keyword evidence="2" id="KW-0732">Signal</keyword>
<dbReference type="Gene3D" id="3.40.190.10">
    <property type="entry name" value="Periplasmic binding protein-like II"/>
    <property type="match status" value="1"/>
</dbReference>
<evidence type="ECO:0000256" key="2">
    <source>
        <dbReference type="SAM" id="SignalP"/>
    </source>
</evidence>
<dbReference type="SUPFAM" id="SSF53850">
    <property type="entry name" value="Periplasmic binding protein-like II"/>
    <property type="match status" value="1"/>
</dbReference>
<evidence type="ECO:0000313" key="4">
    <source>
        <dbReference type="Proteomes" id="UP000189796"/>
    </source>
</evidence>
<dbReference type="InterPro" id="IPR005064">
    <property type="entry name" value="BUG"/>
</dbReference>
<dbReference type="EMBL" id="LT670817">
    <property type="protein sequence ID" value="SHI11685.1"/>
    <property type="molecule type" value="Genomic_DNA"/>
</dbReference>
<comment type="similarity">
    <text evidence="1">Belongs to the UPF0065 (bug) family.</text>
</comment>
<dbReference type="OrthoDB" id="7375033at2"/>
<evidence type="ECO:0000256" key="1">
    <source>
        <dbReference type="ARBA" id="ARBA00006987"/>
    </source>
</evidence>
<dbReference type="AlphaFoldDB" id="A0A1M5YI35"/>
<accession>A0A1M5YI35</accession>
<feature type="chain" id="PRO_5012251833" evidence="2">
    <location>
        <begin position="23"/>
        <end position="321"/>
    </location>
</feature>
<dbReference type="PIRSF" id="PIRSF017082">
    <property type="entry name" value="YflP"/>
    <property type="match status" value="1"/>
</dbReference>